<accession>A0A9P6GER5</accession>
<protein>
    <submittedName>
        <fullName evidence="2">Uncharacterized protein</fullName>
    </submittedName>
</protein>
<reference evidence="2" key="1">
    <citation type="journal article" date="2020" name="Mol. Plant Microbe Interact.">
        <title>Genome Sequence of the Biocontrol Agent Coniothyrium minitans strain Conio (IMI 134523).</title>
        <authorList>
            <person name="Patel D."/>
            <person name="Shittu T.A."/>
            <person name="Baroncelli R."/>
            <person name="Muthumeenakshi S."/>
            <person name="Osborne T.H."/>
            <person name="Janganan T.K."/>
            <person name="Sreenivasaprasad S."/>
        </authorList>
    </citation>
    <scope>NUCLEOTIDE SEQUENCE</scope>
    <source>
        <strain evidence="2">Conio</strain>
    </source>
</reference>
<comment type="caution">
    <text evidence="2">The sequence shown here is derived from an EMBL/GenBank/DDBJ whole genome shotgun (WGS) entry which is preliminary data.</text>
</comment>
<keyword evidence="3" id="KW-1185">Reference proteome</keyword>
<name>A0A9P6GER5_9PLEO</name>
<feature type="region of interest" description="Disordered" evidence="1">
    <location>
        <begin position="1"/>
        <end position="124"/>
    </location>
</feature>
<dbReference type="EMBL" id="WJXW01000008">
    <property type="protein sequence ID" value="KAF9733876.1"/>
    <property type="molecule type" value="Genomic_DNA"/>
</dbReference>
<feature type="compositionally biased region" description="Polar residues" evidence="1">
    <location>
        <begin position="28"/>
        <end position="37"/>
    </location>
</feature>
<sequence>MASTSVVPQALAHSVAPSGQSGKKRKSPTQASTPQNEGASSSASGGSAHRMKPPFKGLNAQYQTDVQSKPELVESSDGEMDDLYGESEDEKMDEESRKLAKEERKKADEDAQKQKQKLVRQALF</sequence>
<dbReference type="AlphaFoldDB" id="A0A9P6GER5"/>
<evidence type="ECO:0000313" key="3">
    <source>
        <dbReference type="Proteomes" id="UP000756921"/>
    </source>
</evidence>
<organism evidence="2 3">
    <name type="scientific">Paraphaeosphaeria minitans</name>
    <dbReference type="NCBI Taxonomy" id="565426"/>
    <lineage>
        <taxon>Eukaryota</taxon>
        <taxon>Fungi</taxon>
        <taxon>Dikarya</taxon>
        <taxon>Ascomycota</taxon>
        <taxon>Pezizomycotina</taxon>
        <taxon>Dothideomycetes</taxon>
        <taxon>Pleosporomycetidae</taxon>
        <taxon>Pleosporales</taxon>
        <taxon>Massarineae</taxon>
        <taxon>Didymosphaeriaceae</taxon>
        <taxon>Paraphaeosphaeria</taxon>
    </lineage>
</organism>
<feature type="compositionally biased region" description="Basic and acidic residues" evidence="1">
    <location>
        <begin position="94"/>
        <end position="113"/>
    </location>
</feature>
<evidence type="ECO:0000256" key="1">
    <source>
        <dbReference type="SAM" id="MobiDB-lite"/>
    </source>
</evidence>
<dbReference type="Proteomes" id="UP000756921">
    <property type="component" value="Unassembled WGS sequence"/>
</dbReference>
<proteinExistence type="predicted"/>
<gene>
    <name evidence="2" type="ORF">PMIN01_08219</name>
</gene>
<feature type="compositionally biased region" description="Acidic residues" evidence="1">
    <location>
        <begin position="74"/>
        <end position="93"/>
    </location>
</feature>
<feature type="compositionally biased region" description="Low complexity" evidence="1">
    <location>
        <begin position="38"/>
        <end position="48"/>
    </location>
</feature>
<evidence type="ECO:0000313" key="2">
    <source>
        <dbReference type="EMBL" id="KAF9733876.1"/>
    </source>
</evidence>